<feature type="signal peptide" evidence="1">
    <location>
        <begin position="1"/>
        <end position="21"/>
    </location>
</feature>
<feature type="domain" description="ASP external chaperone" evidence="2">
    <location>
        <begin position="66"/>
        <end position="157"/>
    </location>
</feature>
<evidence type="ECO:0000259" key="2">
    <source>
        <dbReference type="Pfam" id="PF18492"/>
    </source>
</evidence>
<proteinExistence type="predicted"/>
<dbReference type="InterPro" id="IPR040536">
    <property type="entry name" value="ASPCH"/>
</dbReference>
<protein>
    <recommendedName>
        <fullName evidence="2">ASP external chaperone domain-containing protein</fullName>
    </recommendedName>
</protein>
<dbReference type="Pfam" id="PF18492">
    <property type="entry name" value="ORF_2_N"/>
    <property type="match status" value="1"/>
</dbReference>
<accession>A0A348WPV3</accession>
<dbReference type="RefSeq" id="WP_286681422.1">
    <property type="nucleotide sequence ID" value="NZ_DAIRLQ010000001.1"/>
</dbReference>
<feature type="chain" id="PRO_5016708918" description="ASP external chaperone domain-containing protein" evidence="1">
    <location>
        <begin position="22"/>
        <end position="161"/>
    </location>
</feature>
<evidence type="ECO:0000313" key="4">
    <source>
        <dbReference type="Proteomes" id="UP000262878"/>
    </source>
</evidence>
<comment type="caution">
    <text evidence="3">The sequence shown here is derived from an EMBL/GenBank/DDBJ whole genome shotgun (WGS) entry which is preliminary data.</text>
</comment>
<dbReference type="AlphaFoldDB" id="A0A348WPV3"/>
<gene>
    <name evidence="3" type="ORF">DCR58_07240</name>
</gene>
<dbReference type="EMBL" id="DMUP01000167">
    <property type="protein sequence ID" value="HAR56565.1"/>
    <property type="molecule type" value="Genomic_DNA"/>
</dbReference>
<sequence length="161" mass="17119">MKNALLITAVALGVASTSAMAQDDGKLPHRAKAEAPTKAFNVGNDYKTYRFTKLPEGAAPVLKGRGDVLLAGTEMTNSITGKPALVSGIISVLMNTHDADAVANQLGLTVERVYPRLDLVLFKASEGTEMLALRNSIKAIEGVNGVDVEIVEERMTPDVLR</sequence>
<evidence type="ECO:0000313" key="3">
    <source>
        <dbReference type="EMBL" id="HAR56565.1"/>
    </source>
</evidence>
<organism evidence="3 4">
    <name type="scientific">Idiomarina baltica</name>
    <dbReference type="NCBI Taxonomy" id="190892"/>
    <lineage>
        <taxon>Bacteria</taxon>
        <taxon>Pseudomonadati</taxon>
        <taxon>Pseudomonadota</taxon>
        <taxon>Gammaproteobacteria</taxon>
        <taxon>Alteromonadales</taxon>
        <taxon>Idiomarinaceae</taxon>
        <taxon>Idiomarina</taxon>
    </lineage>
</organism>
<name>A0A348WPV3_9GAMM</name>
<keyword evidence="1" id="KW-0732">Signal</keyword>
<dbReference type="Proteomes" id="UP000262878">
    <property type="component" value="Unassembled WGS sequence"/>
</dbReference>
<reference evidence="3 4" key="1">
    <citation type="journal article" date="2018" name="Nat. Biotechnol.">
        <title>A standardized bacterial taxonomy based on genome phylogeny substantially revises the tree of life.</title>
        <authorList>
            <person name="Parks D.H."/>
            <person name="Chuvochina M."/>
            <person name="Waite D.W."/>
            <person name="Rinke C."/>
            <person name="Skarshewski A."/>
            <person name="Chaumeil P.A."/>
            <person name="Hugenholtz P."/>
        </authorList>
    </citation>
    <scope>NUCLEOTIDE SEQUENCE [LARGE SCALE GENOMIC DNA]</scope>
    <source>
        <strain evidence="3">UBA9360</strain>
    </source>
</reference>
<evidence type="ECO:0000256" key="1">
    <source>
        <dbReference type="SAM" id="SignalP"/>
    </source>
</evidence>